<gene>
    <name evidence="1" type="ORF">scyTo_0024206</name>
</gene>
<protein>
    <submittedName>
        <fullName evidence="1">Uncharacterized protein</fullName>
    </submittedName>
</protein>
<proteinExistence type="predicted"/>
<keyword evidence="2" id="KW-1185">Reference proteome</keyword>
<dbReference type="Gene3D" id="3.30.200.20">
    <property type="entry name" value="Phosphorylase Kinase, domain 1"/>
    <property type="match status" value="1"/>
</dbReference>
<dbReference type="AlphaFoldDB" id="A0A401QEQ3"/>
<dbReference type="OrthoDB" id="6718656at2759"/>
<organism evidence="1 2">
    <name type="scientific">Scyliorhinus torazame</name>
    <name type="common">Cloudy catshark</name>
    <name type="synonym">Catulus torazame</name>
    <dbReference type="NCBI Taxonomy" id="75743"/>
    <lineage>
        <taxon>Eukaryota</taxon>
        <taxon>Metazoa</taxon>
        <taxon>Chordata</taxon>
        <taxon>Craniata</taxon>
        <taxon>Vertebrata</taxon>
        <taxon>Chondrichthyes</taxon>
        <taxon>Elasmobranchii</taxon>
        <taxon>Galeomorphii</taxon>
        <taxon>Galeoidea</taxon>
        <taxon>Carcharhiniformes</taxon>
        <taxon>Scyliorhinidae</taxon>
        <taxon>Scyliorhinus</taxon>
    </lineage>
</organism>
<accession>A0A401QEQ3</accession>
<dbReference type="FunFam" id="3.30.200.20:FF:000245">
    <property type="entry name" value="Integrin-linked protein kinase"/>
    <property type="match status" value="1"/>
</dbReference>
<evidence type="ECO:0000313" key="2">
    <source>
        <dbReference type="Proteomes" id="UP000288216"/>
    </source>
</evidence>
<dbReference type="Proteomes" id="UP000288216">
    <property type="component" value="Unassembled WGS sequence"/>
</dbReference>
<reference evidence="1 2" key="1">
    <citation type="journal article" date="2018" name="Nat. Ecol. Evol.">
        <title>Shark genomes provide insights into elasmobranch evolution and the origin of vertebrates.</title>
        <authorList>
            <person name="Hara Y"/>
            <person name="Yamaguchi K"/>
            <person name="Onimaru K"/>
            <person name="Kadota M"/>
            <person name="Koyanagi M"/>
            <person name="Keeley SD"/>
            <person name="Tatsumi K"/>
            <person name="Tanaka K"/>
            <person name="Motone F"/>
            <person name="Kageyama Y"/>
            <person name="Nozu R"/>
            <person name="Adachi N"/>
            <person name="Nishimura O"/>
            <person name="Nakagawa R"/>
            <person name="Tanegashima C"/>
            <person name="Kiyatake I"/>
            <person name="Matsumoto R"/>
            <person name="Murakumo K"/>
            <person name="Nishida K"/>
            <person name="Terakita A"/>
            <person name="Kuratani S"/>
            <person name="Sato K"/>
            <person name="Hyodo S Kuraku.S."/>
        </authorList>
    </citation>
    <scope>NUCLEOTIDE SEQUENCE [LARGE SCALE GENOMIC DNA]</scope>
</reference>
<evidence type="ECO:0000313" key="1">
    <source>
        <dbReference type="EMBL" id="GCB83865.1"/>
    </source>
</evidence>
<dbReference type="STRING" id="75743.A0A401QEQ3"/>
<name>A0A401QEQ3_SCYTO</name>
<dbReference type="EMBL" id="BFAA01041093">
    <property type="protein sequence ID" value="GCB83865.1"/>
    <property type="molecule type" value="Genomic_DNA"/>
</dbReference>
<comment type="caution">
    <text evidence="1">The sequence shown here is derived from an EMBL/GenBank/DDBJ whole genome shotgun (WGS) entry which is preliminary data.</text>
</comment>
<sequence>NGTLNKHAGIDFKQLTLNHKINENHSGELWKGRWQGNDIVIKVLKVRDWSTRKSRDFNEEYPKLR</sequence>
<feature type="non-terminal residue" evidence="1">
    <location>
        <position position="1"/>
    </location>
</feature>